<evidence type="ECO:0000259" key="5">
    <source>
        <dbReference type="Pfam" id="PF00296"/>
    </source>
</evidence>
<keyword evidence="3" id="KW-0560">Oxidoreductase</keyword>
<evidence type="ECO:0000313" key="7">
    <source>
        <dbReference type="Proteomes" id="UP000247892"/>
    </source>
</evidence>
<accession>A0A318LBQ2</accession>
<dbReference type="InterPro" id="IPR019923">
    <property type="entry name" value="Lucif-like_OxRdtase_MSMEG_2516"/>
</dbReference>
<dbReference type="Proteomes" id="UP000247892">
    <property type="component" value="Unassembled WGS sequence"/>
</dbReference>
<evidence type="ECO:0000256" key="2">
    <source>
        <dbReference type="ARBA" id="ARBA00022643"/>
    </source>
</evidence>
<evidence type="ECO:0000256" key="4">
    <source>
        <dbReference type="ARBA" id="ARBA00023033"/>
    </source>
</evidence>
<dbReference type="Pfam" id="PF00296">
    <property type="entry name" value="Bac_luciferase"/>
    <property type="match status" value="1"/>
</dbReference>
<dbReference type="AlphaFoldDB" id="A0A318LBQ2"/>
<keyword evidence="1" id="KW-0285">Flavoprotein</keyword>
<dbReference type="OrthoDB" id="4288123at2"/>
<keyword evidence="2" id="KW-0288">FMN</keyword>
<sequence>MSTRRFRFGISFRSVGGRDEWVAKCRRAEELGYDVIAVPDHLGEGRAAPLPALAVAAAVTERPRVVPFVLDVPFYNPALLAREVSTVAGVTGGRLDLGLGAGHMKSEFDDAGLPWRPARERVAFLAETVAELRSRLGTGLPPLLIAGNGDLVLDLAAREADIVGFGGLRQVEGEPPGTLTLISPEELHERTTFVRDRAGTRADGLEFNLLVQYVATSDDPKAEIEAWAAPIQGPKPDIGRLLEAPQLLAGTPDEIAATLHERREHYGFSYLTVFEPALETFAPVLRALAGE</sequence>
<keyword evidence="7" id="KW-1185">Reference proteome</keyword>
<keyword evidence="4" id="KW-0503">Monooxygenase</keyword>
<dbReference type="GO" id="GO:0046306">
    <property type="term" value="P:alkanesulfonate catabolic process"/>
    <property type="evidence" value="ECO:0007669"/>
    <property type="project" value="TreeGrafter"/>
</dbReference>
<evidence type="ECO:0000256" key="1">
    <source>
        <dbReference type="ARBA" id="ARBA00022630"/>
    </source>
</evidence>
<reference evidence="6 7" key="1">
    <citation type="submission" date="2016-07" db="EMBL/GenBank/DDBJ databases">
        <title>Draft genome sequence of Prauserella sp. YIM 121212, isolated from alkaline soil.</title>
        <authorList>
            <person name="Ruckert C."/>
            <person name="Albersmeier A."/>
            <person name="Jiang C.-L."/>
            <person name="Jiang Y."/>
            <person name="Kalinowski J."/>
            <person name="Schneider O."/>
            <person name="Winkler A."/>
            <person name="Zotchev S.B."/>
        </authorList>
    </citation>
    <scope>NUCLEOTIDE SEQUENCE [LARGE SCALE GENOMIC DNA]</scope>
    <source>
        <strain evidence="6 7">YIM 121212</strain>
    </source>
</reference>
<evidence type="ECO:0000256" key="3">
    <source>
        <dbReference type="ARBA" id="ARBA00023002"/>
    </source>
</evidence>
<dbReference type="Gene3D" id="3.20.20.30">
    <property type="entry name" value="Luciferase-like domain"/>
    <property type="match status" value="1"/>
</dbReference>
<dbReference type="PANTHER" id="PTHR42847">
    <property type="entry name" value="ALKANESULFONATE MONOOXYGENASE"/>
    <property type="match status" value="1"/>
</dbReference>
<dbReference type="PANTHER" id="PTHR42847:SF4">
    <property type="entry name" value="ALKANESULFONATE MONOOXYGENASE-RELATED"/>
    <property type="match status" value="1"/>
</dbReference>
<protein>
    <submittedName>
        <fullName evidence="6">F420-dependent oxidoreductase</fullName>
    </submittedName>
</protein>
<dbReference type="RefSeq" id="WP_110343152.1">
    <property type="nucleotide sequence ID" value="NZ_JBHVKT010000006.1"/>
</dbReference>
<gene>
    <name evidence="6" type="ORF">BA062_32730</name>
</gene>
<dbReference type="InterPro" id="IPR036661">
    <property type="entry name" value="Luciferase-like_sf"/>
</dbReference>
<dbReference type="EMBL" id="MASU01000016">
    <property type="protein sequence ID" value="PXY20639.1"/>
    <property type="molecule type" value="Genomic_DNA"/>
</dbReference>
<name>A0A318LBQ2_9PSEU</name>
<dbReference type="SUPFAM" id="SSF51679">
    <property type="entry name" value="Bacterial luciferase-like"/>
    <property type="match status" value="1"/>
</dbReference>
<dbReference type="InterPro" id="IPR011251">
    <property type="entry name" value="Luciferase-like_dom"/>
</dbReference>
<comment type="caution">
    <text evidence="6">The sequence shown here is derived from an EMBL/GenBank/DDBJ whole genome shotgun (WGS) entry which is preliminary data.</text>
</comment>
<dbReference type="InterPro" id="IPR050172">
    <property type="entry name" value="SsuD_RutA_monooxygenase"/>
</dbReference>
<dbReference type="NCBIfam" id="TIGR03621">
    <property type="entry name" value="F420_MSMEG_2516"/>
    <property type="match status" value="1"/>
</dbReference>
<feature type="domain" description="Luciferase-like" evidence="5">
    <location>
        <begin position="20"/>
        <end position="133"/>
    </location>
</feature>
<dbReference type="GO" id="GO:0008726">
    <property type="term" value="F:alkanesulfonate monooxygenase activity"/>
    <property type="evidence" value="ECO:0007669"/>
    <property type="project" value="TreeGrafter"/>
</dbReference>
<evidence type="ECO:0000313" key="6">
    <source>
        <dbReference type="EMBL" id="PXY20639.1"/>
    </source>
</evidence>
<organism evidence="6 7">
    <name type="scientific">Prauserella flavalba</name>
    <dbReference type="NCBI Taxonomy" id="1477506"/>
    <lineage>
        <taxon>Bacteria</taxon>
        <taxon>Bacillati</taxon>
        <taxon>Actinomycetota</taxon>
        <taxon>Actinomycetes</taxon>
        <taxon>Pseudonocardiales</taxon>
        <taxon>Pseudonocardiaceae</taxon>
        <taxon>Prauserella</taxon>
    </lineage>
</organism>
<proteinExistence type="predicted"/>